<dbReference type="InterPro" id="IPR009061">
    <property type="entry name" value="DNA-bd_dom_put_sf"/>
</dbReference>
<keyword evidence="1" id="KW-0175">Coiled coil</keyword>
<dbReference type="Proteomes" id="UP000654401">
    <property type="component" value="Unassembled WGS sequence"/>
</dbReference>
<organism evidence="3 4">
    <name type="scientific">Candidatus Thiopontia autotrophica</name>
    <dbReference type="NCBI Taxonomy" id="2841688"/>
    <lineage>
        <taxon>Bacteria</taxon>
        <taxon>Pseudomonadati</taxon>
        <taxon>Pseudomonadota</taxon>
        <taxon>Gammaproteobacteria</taxon>
        <taxon>Candidatus Thiopontia</taxon>
    </lineage>
</organism>
<dbReference type="AlphaFoldDB" id="A0A8J6TVS4"/>
<dbReference type="EMBL" id="JACNFK010000023">
    <property type="protein sequence ID" value="MBC8519465.1"/>
    <property type="molecule type" value="Genomic_DNA"/>
</dbReference>
<feature type="coiled-coil region" evidence="1">
    <location>
        <begin position="83"/>
        <end position="110"/>
    </location>
</feature>
<evidence type="ECO:0000313" key="3">
    <source>
        <dbReference type="EMBL" id="MBC8519465.1"/>
    </source>
</evidence>
<evidence type="ECO:0000259" key="2">
    <source>
        <dbReference type="Pfam" id="PF12728"/>
    </source>
</evidence>
<accession>A0A8J6TVS4</accession>
<evidence type="ECO:0000313" key="4">
    <source>
        <dbReference type="Proteomes" id="UP000654401"/>
    </source>
</evidence>
<protein>
    <submittedName>
        <fullName evidence="3">Helix-turn-helix domain-containing protein</fullName>
    </submittedName>
</protein>
<reference evidence="3 4" key="1">
    <citation type="submission" date="2020-08" db="EMBL/GenBank/DDBJ databases">
        <title>Bridging the membrane lipid divide: bacteria of the FCB group superphylum have the potential to synthesize archaeal ether lipids.</title>
        <authorList>
            <person name="Villanueva L."/>
            <person name="Von Meijenfeldt F.A.B."/>
            <person name="Westbye A.B."/>
            <person name="Yadav S."/>
            <person name="Hopmans E.C."/>
            <person name="Dutilh B.E."/>
            <person name="Sinninghe Damste J.S."/>
        </authorList>
    </citation>
    <scope>NUCLEOTIDE SEQUENCE [LARGE SCALE GENOMIC DNA]</scope>
    <source>
        <strain evidence="3">NIOZ-UU100</strain>
    </source>
</reference>
<name>A0A8J6TVS4_9GAMM</name>
<sequence length="202" mass="22806">MLHNIKEVCELTGKSRSSIYRMFSRGDLTYVVGKDGKRRVETSELLRVFDDINFNDSPTLSVPEDIPSSPASGGDPYVTARELTDLRGLIHDLRSELDDIREDNRRLLRLLEYQTVQGSAQPQSRPVEPQGQAQGDWVDDISAEEDTVPVTEVAGQGWKAYRQQRTEQTQSGSQTASPVTSGLFGELGMWLRNFFLGEWQKR</sequence>
<comment type="caution">
    <text evidence="3">The sequence shown here is derived from an EMBL/GenBank/DDBJ whole genome shotgun (WGS) entry which is preliminary data.</text>
</comment>
<gene>
    <name evidence="3" type="ORF">H8D24_03535</name>
</gene>
<proteinExistence type="predicted"/>
<feature type="domain" description="Helix-turn-helix" evidence="2">
    <location>
        <begin position="5"/>
        <end position="47"/>
    </location>
</feature>
<dbReference type="SUPFAM" id="SSF46955">
    <property type="entry name" value="Putative DNA-binding domain"/>
    <property type="match status" value="1"/>
</dbReference>
<dbReference type="Pfam" id="PF12728">
    <property type="entry name" value="HTH_17"/>
    <property type="match status" value="1"/>
</dbReference>
<evidence type="ECO:0000256" key="1">
    <source>
        <dbReference type="SAM" id="Coils"/>
    </source>
</evidence>
<dbReference type="InterPro" id="IPR041657">
    <property type="entry name" value="HTH_17"/>
</dbReference>